<keyword evidence="6 12" id="KW-1133">Transmembrane helix</keyword>
<feature type="transmembrane region" description="Helical" evidence="12">
    <location>
        <begin position="6"/>
        <end position="27"/>
    </location>
</feature>
<comment type="subcellular location">
    <subcellularLocation>
        <location evidence="12">Cell membrane</location>
        <topology evidence="12">Single-pass membrane protein</topology>
    </subcellularLocation>
    <subcellularLocation>
        <location evidence="11">Endomembrane system</location>
        <topology evidence="11">Single-pass membrane protein</topology>
    </subcellularLocation>
</comment>
<keyword evidence="12" id="KW-1003">Cell membrane</keyword>
<dbReference type="PANTHER" id="PTHR33445:SF2">
    <property type="entry name" value="ATP SYNTHASE SUBUNIT B', CHLOROPLASTIC"/>
    <property type="match status" value="1"/>
</dbReference>
<dbReference type="Gene3D" id="6.10.250.1580">
    <property type="match status" value="1"/>
</dbReference>
<reference evidence="16" key="1">
    <citation type="submission" date="2016-10" db="EMBL/GenBank/DDBJ databases">
        <authorList>
            <person name="Varghese N."/>
            <person name="Submissions S."/>
        </authorList>
    </citation>
    <scope>NUCLEOTIDE SEQUENCE [LARGE SCALE GENOMIC DNA]</scope>
    <source>
        <strain evidence="16">DSM 23256</strain>
    </source>
</reference>
<dbReference type="Pfam" id="PF00430">
    <property type="entry name" value="ATP-synt_B"/>
    <property type="match status" value="1"/>
</dbReference>
<keyword evidence="8 12" id="KW-0472">Membrane</keyword>
<dbReference type="NCBIfam" id="TIGR01144">
    <property type="entry name" value="ATP_synt_b"/>
    <property type="match status" value="1"/>
</dbReference>
<keyword evidence="9 12" id="KW-0066">ATP synthesis</keyword>
<organism evidence="15 16">
    <name type="scientific">Sporolituus thermophilus DSM 23256</name>
    <dbReference type="NCBI Taxonomy" id="1123285"/>
    <lineage>
        <taxon>Bacteria</taxon>
        <taxon>Bacillati</taxon>
        <taxon>Bacillota</taxon>
        <taxon>Negativicutes</taxon>
        <taxon>Selenomonadales</taxon>
        <taxon>Sporomusaceae</taxon>
        <taxon>Sporolituus</taxon>
    </lineage>
</organism>
<evidence type="ECO:0000256" key="9">
    <source>
        <dbReference type="ARBA" id="ARBA00023310"/>
    </source>
</evidence>
<sequence length="167" mass="18663">MVELNATLIAQIINFLILVAILTKVAYKPLMQALADRQARIADSIAAADRERAAAEELRREYQQQLTEARTQAQAIVEKAMKLAEQTKEQILEEARAEHARLLKEAQAEIARERERALAQMKNEVVSLSLAAATKIIGQNLDEKANAKLVEDFIDKLDRQKIGGMPC</sequence>
<evidence type="ECO:0000256" key="11">
    <source>
        <dbReference type="ARBA" id="ARBA00037847"/>
    </source>
</evidence>
<dbReference type="GO" id="GO:0005886">
    <property type="term" value="C:plasma membrane"/>
    <property type="evidence" value="ECO:0007669"/>
    <property type="project" value="UniProtKB-SubCell"/>
</dbReference>
<dbReference type="GO" id="GO:0046961">
    <property type="term" value="F:proton-transporting ATPase activity, rotational mechanism"/>
    <property type="evidence" value="ECO:0007669"/>
    <property type="project" value="TreeGrafter"/>
</dbReference>
<dbReference type="GO" id="GO:0045259">
    <property type="term" value="C:proton-transporting ATP synthase complex"/>
    <property type="evidence" value="ECO:0007669"/>
    <property type="project" value="UniProtKB-KW"/>
</dbReference>
<dbReference type="SUPFAM" id="SSF81573">
    <property type="entry name" value="F1F0 ATP synthase subunit B, membrane domain"/>
    <property type="match status" value="1"/>
</dbReference>
<evidence type="ECO:0000256" key="12">
    <source>
        <dbReference type="HAMAP-Rule" id="MF_01398"/>
    </source>
</evidence>
<evidence type="ECO:0000256" key="8">
    <source>
        <dbReference type="ARBA" id="ARBA00023136"/>
    </source>
</evidence>
<dbReference type="Proteomes" id="UP000243333">
    <property type="component" value="Unassembled WGS sequence"/>
</dbReference>
<dbReference type="PANTHER" id="PTHR33445">
    <property type="entry name" value="ATP SYNTHASE SUBUNIT B', CHLOROPLASTIC"/>
    <property type="match status" value="1"/>
</dbReference>
<name>A0A1G7HH70_9FIRM</name>
<accession>A0A1G7HH70</accession>
<evidence type="ECO:0000256" key="5">
    <source>
        <dbReference type="ARBA" id="ARBA00022781"/>
    </source>
</evidence>
<keyword evidence="5 12" id="KW-0375">Hydrogen ion transport</keyword>
<proteinExistence type="inferred from homology"/>
<dbReference type="OrthoDB" id="5518984at2"/>
<comment type="subunit">
    <text evidence="12">F-type ATPases have 2 components, F(1) - the catalytic core - and F(0) - the membrane proton channel. F(1) has five subunits: alpha(3), beta(3), gamma(1), delta(1), epsilon(1). F(0) has three main subunits: a(1), b(2) and c(10-14). The alpha and beta chains form an alternating ring which encloses part of the gamma chain. F(1) is attached to F(0) by a central stalk formed by the gamma and epsilon chains, while a peripheral stalk is formed by the delta and b chains.</text>
</comment>
<evidence type="ECO:0000256" key="10">
    <source>
        <dbReference type="ARBA" id="ARBA00025198"/>
    </source>
</evidence>
<feature type="coiled-coil region" evidence="14">
    <location>
        <begin position="41"/>
        <end position="123"/>
    </location>
</feature>
<dbReference type="InterPro" id="IPR050059">
    <property type="entry name" value="ATP_synthase_B_chain"/>
</dbReference>
<dbReference type="AlphaFoldDB" id="A0A1G7HH70"/>
<keyword evidence="16" id="KW-1185">Reference proteome</keyword>
<evidence type="ECO:0000313" key="16">
    <source>
        <dbReference type="Proteomes" id="UP000243333"/>
    </source>
</evidence>
<gene>
    <name evidence="12" type="primary">atpF</name>
    <name evidence="15" type="ORF">SAMN05660235_00048</name>
</gene>
<keyword evidence="2 12" id="KW-0813">Transport</keyword>
<evidence type="ECO:0000256" key="6">
    <source>
        <dbReference type="ARBA" id="ARBA00022989"/>
    </source>
</evidence>
<evidence type="ECO:0000256" key="7">
    <source>
        <dbReference type="ARBA" id="ARBA00023065"/>
    </source>
</evidence>
<dbReference type="STRING" id="1123285.SAMN05660235_00048"/>
<evidence type="ECO:0000256" key="14">
    <source>
        <dbReference type="SAM" id="Coils"/>
    </source>
</evidence>
<evidence type="ECO:0000256" key="2">
    <source>
        <dbReference type="ARBA" id="ARBA00022448"/>
    </source>
</evidence>
<evidence type="ECO:0000256" key="13">
    <source>
        <dbReference type="RuleBase" id="RU003848"/>
    </source>
</evidence>
<dbReference type="EMBL" id="FNBU01000001">
    <property type="protein sequence ID" value="SDE99676.1"/>
    <property type="molecule type" value="Genomic_DNA"/>
</dbReference>
<evidence type="ECO:0000256" key="1">
    <source>
        <dbReference type="ARBA" id="ARBA00005513"/>
    </source>
</evidence>
<dbReference type="InterPro" id="IPR028987">
    <property type="entry name" value="ATP_synth_B-like_membr_sf"/>
</dbReference>
<comment type="function">
    <text evidence="12">Component of the F(0) channel, it forms part of the peripheral stalk, linking F(1) to F(0).</text>
</comment>
<keyword evidence="7 12" id="KW-0406">Ion transport</keyword>
<dbReference type="InterPro" id="IPR005864">
    <property type="entry name" value="ATP_synth_F0_bsu_bac"/>
</dbReference>
<evidence type="ECO:0000256" key="3">
    <source>
        <dbReference type="ARBA" id="ARBA00022547"/>
    </source>
</evidence>
<dbReference type="GO" id="GO:0012505">
    <property type="term" value="C:endomembrane system"/>
    <property type="evidence" value="ECO:0007669"/>
    <property type="project" value="UniProtKB-SubCell"/>
</dbReference>
<keyword evidence="3 12" id="KW-0138">CF(0)</keyword>
<keyword evidence="4 12" id="KW-0812">Transmembrane</keyword>
<dbReference type="RefSeq" id="WP_093686973.1">
    <property type="nucleotide sequence ID" value="NZ_FNBU01000001.1"/>
</dbReference>
<keyword evidence="14" id="KW-0175">Coiled coil</keyword>
<evidence type="ECO:0000313" key="15">
    <source>
        <dbReference type="EMBL" id="SDE99676.1"/>
    </source>
</evidence>
<dbReference type="CDD" id="cd06503">
    <property type="entry name" value="ATP-synt_Fo_b"/>
    <property type="match status" value="1"/>
</dbReference>
<dbReference type="InterPro" id="IPR002146">
    <property type="entry name" value="ATP_synth_b/b'su_bac/chlpt"/>
</dbReference>
<dbReference type="GO" id="GO:0046933">
    <property type="term" value="F:proton-transporting ATP synthase activity, rotational mechanism"/>
    <property type="evidence" value="ECO:0007669"/>
    <property type="project" value="UniProtKB-UniRule"/>
</dbReference>
<protein>
    <recommendedName>
        <fullName evidence="12">ATP synthase subunit b</fullName>
    </recommendedName>
    <alternativeName>
        <fullName evidence="12">ATP synthase F(0) sector subunit b</fullName>
    </alternativeName>
    <alternativeName>
        <fullName evidence="12">ATPase subunit I</fullName>
    </alternativeName>
    <alternativeName>
        <fullName evidence="12">F-type ATPase subunit b</fullName>
        <shortName evidence="12">F-ATPase subunit b</shortName>
    </alternativeName>
</protein>
<evidence type="ECO:0000256" key="4">
    <source>
        <dbReference type="ARBA" id="ARBA00022692"/>
    </source>
</evidence>
<dbReference type="HAMAP" id="MF_01398">
    <property type="entry name" value="ATP_synth_b_bprime"/>
    <property type="match status" value="1"/>
</dbReference>
<comment type="function">
    <text evidence="10 12">F(1)F(0) ATP synthase produces ATP from ADP in the presence of a proton or sodium gradient. F-type ATPases consist of two structural domains, F(1) containing the extramembraneous catalytic core and F(0) containing the membrane proton channel, linked together by a central stalk and a peripheral stalk. During catalysis, ATP synthesis in the catalytic domain of F(1) is coupled via a rotary mechanism of the central stalk subunits to proton translocation.</text>
</comment>
<comment type="similarity">
    <text evidence="1 12 13">Belongs to the ATPase B chain family.</text>
</comment>